<protein>
    <submittedName>
        <fullName evidence="1">Uncharacterized protein</fullName>
    </submittedName>
</protein>
<dbReference type="EMBL" id="JH921433">
    <property type="protein sequence ID" value="EKD18476.1"/>
    <property type="molecule type" value="Genomic_DNA"/>
</dbReference>
<dbReference type="AlphaFoldDB" id="K1WZQ4"/>
<organism evidence="1 2">
    <name type="scientific">Marssonina brunnea f. sp. multigermtubi (strain MB_m1)</name>
    <name type="common">Marssonina leaf spot fungus</name>
    <dbReference type="NCBI Taxonomy" id="1072389"/>
    <lineage>
        <taxon>Eukaryota</taxon>
        <taxon>Fungi</taxon>
        <taxon>Dikarya</taxon>
        <taxon>Ascomycota</taxon>
        <taxon>Pezizomycotina</taxon>
        <taxon>Leotiomycetes</taxon>
        <taxon>Helotiales</taxon>
        <taxon>Drepanopezizaceae</taxon>
        <taxon>Drepanopeziza</taxon>
    </lineage>
</organism>
<reference evidence="1 2" key="1">
    <citation type="journal article" date="2012" name="BMC Genomics">
        <title>Sequencing the genome of Marssonina brunnea reveals fungus-poplar co-evolution.</title>
        <authorList>
            <person name="Zhu S."/>
            <person name="Cao Y.-Z."/>
            <person name="Jiang C."/>
            <person name="Tan B.-Y."/>
            <person name="Wang Z."/>
            <person name="Feng S."/>
            <person name="Zhang L."/>
            <person name="Su X.-H."/>
            <person name="Brejova B."/>
            <person name="Vinar T."/>
            <person name="Xu M."/>
            <person name="Wang M.-X."/>
            <person name="Zhang S.-G."/>
            <person name="Huang M.-R."/>
            <person name="Wu R."/>
            <person name="Zhou Y."/>
        </authorList>
    </citation>
    <scope>NUCLEOTIDE SEQUENCE [LARGE SCALE GENOMIC DNA]</scope>
    <source>
        <strain evidence="1 2">MB_m1</strain>
    </source>
</reference>
<keyword evidence="2" id="KW-1185">Reference proteome</keyword>
<dbReference type="Proteomes" id="UP000006753">
    <property type="component" value="Unassembled WGS sequence"/>
</dbReference>
<dbReference type="KEGG" id="mbe:MBM_03469"/>
<accession>K1WZQ4</accession>
<sequence>MSLLLPGSFASLSLSLLTESVLGCRRRKYPVFGQIARLAPPVQLVSLVLITLFIVGQSRTSPGACFLQKTSLVVLLLPGAGFEPRREPAACVKLLWSSLSFDGNRKIPRPCGSICEGDRKIFKPCGPICEKDKKILRSRGSTDERDKKILKSCGYIYERAVPFSKGIGEFLNLAIPLAKESREPPGPAVPLAIEYFPLETDPPRPIAVIAVLLTWCWYPSPGKGSGNIAKTRLPRSILTMKL</sequence>
<gene>
    <name evidence="1" type="ORF">MBM_03469</name>
</gene>
<dbReference type="InParanoid" id="K1WZQ4"/>
<proteinExistence type="predicted"/>
<evidence type="ECO:0000313" key="1">
    <source>
        <dbReference type="EMBL" id="EKD18476.1"/>
    </source>
</evidence>
<dbReference type="HOGENOM" id="CLU_1147390_0_0_1"/>
<name>K1WZQ4_MARBU</name>
<evidence type="ECO:0000313" key="2">
    <source>
        <dbReference type="Proteomes" id="UP000006753"/>
    </source>
</evidence>